<keyword evidence="3" id="KW-1185">Reference proteome</keyword>
<reference evidence="2" key="5">
    <citation type="journal article" date="2021" name="G3 (Bethesda)">
        <title>Aegilops tauschii genome assembly Aet v5.0 features greater sequence contiguity and improved annotation.</title>
        <authorList>
            <person name="Wang L."/>
            <person name="Zhu T."/>
            <person name="Rodriguez J.C."/>
            <person name="Deal K.R."/>
            <person name="Dubcovsky J."/>
            <person name="McGuire P.E."/>
            <person name="Lux T."/>
            <person name="Spannagl M."/>
            <person name="Mayer K.F.X."/>
            <person name="Baldrich P."/>
            <person name="Meyers B.C."/>
            <person name="Huo N."/>
            <person name="Gu Y.Q."/>
            <person name="Zhou H."/>
            <person name="Devos K.M."/>
            <person name="Bennetzen J.L."/>
            <person name="Unver T."/>
            <person name="Budak H."/>
            <person name="Gulick P.J."/>
            <person name="Galiba G."/>
            <person name="Kalapos B."/>
            <person name="Nelson D.R."/>
            <person name="Li P."/>
            <person name="You F.M."/>
            <person name="Luo M.C."/>
            <person name="Dvorak J."/>
        </authorList>
    </citation>
    <scope>NUCLEOTIDE SEQUENCE [LARGE SCALE GENOMIC DNA]</scope>
    <source>
        <strain evidence="2">cv. AL8/78</strain>
    </source>
</reference>
<reference evidence="3" key="2">
    <citation type="journal article" date="2017" name="Nat. Plants">
        <title>The Aegilops tauschii genome reveals multiple impacts of transposons.</title>
        <authorList>
            <person name="Zhao G."/>
            <person name="Zou C."/>
            <person name="Li K."/>
            <person name="Wang K."/>
            <person name="Li T."/>
            <person name="Gao L."/>
            <person name="Zhang X."/>
            <person name="Wang H."/>
            <person name="Yang Z."/>
            <person name="Liu X."/>
            <person name="Jiang W."/>
            <person name="Mao L."/>
            <person name="Kong X."/>
            <person name="Jiao Y."/>
            <person name="Jia J."/>
        </authorList>
    </citation>
    <scope>NUCLEOTIDE SEQUENCE [LARGE SCALE GENOMIC DNA]</scope>
    <source>
        <strain evidence="3">cv. AL8/78</strain>
    </source>
</reference>
<protein>
    <recommendedName>
        <fullName evidence="1">NOMO eighth prealbumin-like domain-containing protein</fullName>
    </recommendedName>
</protein>
<evidence type="ECO:0000313" key="2">
    <source>
        <dbReference type="EnsemblPlants" id="AET3Gv20494000.34"/>
    </source>
</evidence>
<reference evidence="2" key="3">
    <citation type="journal article" date="2017" name="Nature">
        <title>Genome sequence of the progenitor of the wheat D genome Aegilops tauschii.</title>
        <authorList>
            <person name="Luo M.C."/>
            <person name="Gu Y.Q."/>
            <person name="Puiu D."/>
            <person name="Wang H."/>
            <person name="Twardziok S.O."/>
            <person name="Deal K.R."/>
            <person name="Huo N."/>
            <person name="Zhu T."/>
            <person name="Wang L."/>
            <person name="Wang Y."/>
            <person name="McGuire P.E."/>
            <person name="Liu S."/>
            <person name="Long H."/>
            <person name="Ramasamy R.K."/>
            <person name="Rodriguez J.C."/>
            <person name="Van S.L."/>
            <person name="Yuan L."/>
            <person name="Wang Z."/>
            <person name="Xia Z."/>
            <person name="Xiao L."/>
            <person name="Anderson O.D."/>
            <person name="Ouyang S."/>
            <person name="Liang Y."/>
            <person name="Zimin A.V."/>
            <person name="Pertea G."/>
            <person name="Qi P."/>
            <person name="Bennetzen J.L."/>
            <person name="Dai X."/>
            <person name="Dawson M.W."/>
            <person name="Muller H.G."/>
            <person name="Kugler K."/>
            <person name="Rivarola-Duarte L."/>
            <person name="Spannagl M."/>
            <person name="Mayer K.F.X."/>
            <person name="Lu F.H."/>
            <person name="Bevan M.W."/>
            <person name="Leroy P."/>
            <person name="Li P."/>
            <person name="You F.M."/>
            <person name="Sun Q."/>
            <person name="Liu Z."/>
            <person name="Lyons E."/>
            <person name="Wicker T."/>
            <person name="Salzberg S.L."/>
            <person name="Devos K.M."/>
            <person name="Dvorak J."/>
        </authorList>
    </citation>
    <scope>NUCLEOTIDE SEQUENCE [LARGE SCALE GENOMIC DNA]</scope>
    <source>
        <strain evidence="2">cv. AL8/78</strain>
    </source>
</reference>
<evidence type="ECO:0000313" key="3">
    <source>
        <dbReference type="Proteomes" id="UP000015105"/>
    </source>
</evidence>
<feature type="domain" description="NOMO eighth prealbumin-like" evidence="1">
    <location>
        <begin position="1"/>
        <end position="51"/>
    </location>
</feature>
<name>A0A453EWE4_AEGTS</name>
<evidence type="ECO:0000259" key="1">
    <source>
        <dbReference type="Pfam" id="PF23660"/>
    </source>
</evidence>
<reference evidence="3" key="1">
    <citation type="journal article" date="2014" name="Science">
        <title>Ancient hybridizations among the ancestral genomes of bread wheat.</title>
        <authorList>
            <consortium name="International Wheat Genome Sequencing Consortium,"/>
            <person name="Marcussen T."/>
            <person name="Sandve S.R."/>
            <person name="Heier L."/>
            <person name="Spannagl M."/>
            <person name="Pfeifer M."/>
            <person name="Jakobsen K.S."/>
            <person name="Wulff B.B."/>
            <person name="Steuernagel B."/>
            <person name="Mayer K.F."/>
            <person name="Olsen O.A."/>
        </authorList>
    </citation>
    <scope>NUCLEOTIDE SEQUENCE [LARGE SCALE GENOMIC DNA]</scope>
    <source>
        <strain evidence="3">cv. AL8/78</strain>
    </source>
</reference>
<reference evidence="2" key="4">
    <citation type="submission" date="2019-03" db="UniProtKB">
        <authorList>
            <consortium name="EnsemblPlants"/>
        </authorList>
    </citation>
    <scope>IDENTIFICATION</scope>
</reference>
<dbReference type="AlphaFoldDB" id="A0A453EWE4"/>
<dbReference type="Gramene" id="AET3Gv20494000.34">
    <property type="protein sequence ID" value="AET3Gv20494000.34"/>
    <property type="gene ID" value="AET3Gv20494000"/>
</dbReference>
<dbReference type="Proteomes" id="UP000015105">
    <property type="component" value="Chromosome 3D"/>
</dbReference>
<dbReference type="InterPro" id="IPR056187">
    <property type="entry name" value="NOMO_8th"/>
</dbReference>
<dbReference type="Pfam" id="PF23660">
    <property type="entry name" value="NOMO_8th"/>
    <property type="match status" value="1"/>
</dbReference>
<proteinExistence type="predicted"/>
<accession>A0A453EWE4</accession>
<organism evidence="2 3">
    <name type="scientific">Aegilops tauschii subsp. strangulata</name>
    <name type="common">Goatgrass</name>
    <dbReference type="NCBI Taxonomy" id="200361"/>
    <lineage>
        <taxon>Eukaryota</taxon>
        <taxon>Viridiplantae</taxon>
        <taxon>Streptophyta</taxon>
        <taxon>Embryophyta</taxon>
        <taxon>Tracheophyta</taxon>
        <taxon>Spermatophyta</taxon>
        <taxon>Magnoliopsida</taxon>
        <taxon>Liliopsida</taxon>
        <taxon>Poales</taxon>
        <taxon>Poaceae</taxon>
        <taxon>BOP clade</taxon>
        <taxon>Pooideae</taxon>
        <taxon>Triticodae</taxon>
        <taxon>Triticeae</taxon>
        <taxon>Triticinae</taxon>
        <taxon>Aegilops</taxon>
    </lineage>
</organism>
<sequence length="51" mass="5769">VDAFKSNGSSIDEISTMPVFAKSYQNGITVFEYSTWTDLGEDFIFVPRDSR</sequence>
<dbReference type="EnsemblPlants" id="AET3Gv20494000.34">
    <property type="protein sequence ID" value="AET3Gv20494000.34"/>
    <property type="gene ID" value="AET3Gv20494000"/>
</dbReference>